<dbReference type="InParanoid" id="A0CC18"/>
<dbReference type="PROSITE" id="PS50109">
    <property type="entry name" value="HIS_KIN"/>
    <property type="match status" value="1"/>
</dbReference>
<dbReference type="HOGENOM" id="CLU_014904_0_0_1"/>
<feature type="compositionally biased region" description="Polar residues" evidence="3">
    <location>
        <begin position="707"/>
        <end position="717"/>
    </location>
</feature>
<feature type="modified residue" description="4-aspartylphosphate" evidence="2">
    <location>
        <position position="818"/>
    </location>
</feature>
<dbReference type="InterPro" id="IPR003661">
    <property type="entry name" value="HisK_dim/P_dom"/>
</dbReference>
<dbReference type="Gene3D" id="3.40.50.2300">
    <property type="match status" value="1"/>
</dbReference>
<dbReference type="Pfam" id="PF00512">
    <property type="entry name" value="HisKA"/>
    <property type="match status" value="1"/>
</dbReference>
<keyword evidence="1 2" id="KW-0597">Phosphoprotein</keyword>
<dbReference type="SUPFAM" id="SSF52172">
    <property type="entry name" value="CheY-like"/>
    <property type="match status" value="1"/>
</dbReference>
<dbReference type="InterPro" id="IPR003594">
    <property type="entry name" value="HATPase_dom"/>
</dbReference>
<name>A0CC18_PARTE</name>
<dbReference type="RefSeq" id="XP_001435732.1">
    <property type="nucleotide sequence ID" value="XM_001435695.1"/>
</dbReference>
<evidence type="ECO:0000259" key="5">
    <source>
        <dbReference type="PROSITE" id="PS50109"/>
    </source>
</evidence>
<dbReference type="GO" id="GO:0000155">
    <property type="term" value="F:phosphorelay sensor kinase activity"/>
    <property type="evidence" value="ECO:0007669"/>
    <property type="project" value="InterPro"/>
</dbReference>
<keyword evidence="4" id="KW-0812">Transmembrane</keyword>
<evidence type="ECO:0000313" key="8">
    <source>
        <dbReference type="Proteomes" id="UP000000600"/>
    </source>
</evidence>
<organism evidence="7 8">
    <name type="scientific">Paramecium tetraurelia</name>
    <dbReference type="NCBI Taxonomy" id="5888"/>
    <lineage>
        <taxon>Eukaryota</taxon>
        <taxon>Sar</taxon>
        <taxon>Alveolata</taxon>
        <taxon>Ciliophora</taxon>
        <taxon>Intramacronucleata</taxon>
        <taxon>Oligohymenophorea</taxon>
        <taxon>Peniculida</taxon>
        <taxon>Parameciidae</taxon>
        <taxon>Paramecium</taxon>
    </lineage>
</organism>
<dbReference type="EMBL" id="CT868059">
    <property type="protein sequence ID" value="CAK68335.1"/>
    <property type="molecule type" value="Genomic_DNA"/>
</dbReference>
<dbReference type="Pfam" id="PF02518">
    <property type="entry name" value="HATPase_c"/>
    <property type="match status" value="1"/>
</dbReference>
<dbReference type="PANTHER" id="PTHR43719">
    <property type="entry name" value="TWO-COMPONENT HISTIDINE KINASE"/>
    <property type="match status" value="1"/>
</dbReference>
<dbReference type="GeneID" id="5021517"/>
<dbReference type="SMART" id="SM00448">
    <property type="entry name" value="REC"/>
    <property type="match status" value="1"/>
</dbReference>
<feature type="transmembrane region" description="Helical" evidence="4">
    <location>
        <begin position="39"/>
        <end position="60"/>
    </location>
</feature>
<evidence type="ECO:0000256" key="4">
    <source>
        <dbReference type="SAM" id="Phobius"/>
    </source>
</evidence>
<evidence type="ECO:0000256" key="2">
    <source>
        <dbReference type="PROSITE-ProRule" id="PRU00169"/>
    </source>
</evidence>
<dbReference type="SUPFAM" id="SSF47384">
    <property type="entry name" value="Homodimeric domain of signal transducing histidine kinase"/>
    <property type="match status" value="1"/>
</dbReference>
<dbReference type="OMA" id="FMELFRC"/>
<keyword evidence="8" id="KW-1185">Reference proteome</keyword>
<dbReference type="InterPro" id="IPR036890">
    <property type="entry name" value="HATPase_C_sf"/>
</dbReference>
<evidence type="ECO:0000256" key="3">
    <source>
        <dbReference type="SAM" id="MobiDB-lite"/>
    </source>
</evidence>
<proteinExistence type="predicted"/>
<dbReference type="PROSITE" id="PS50110">
    <property type="entry name" value="RESPONSE_REGULATORY"/>
    <property type="match status" value="1"/>
</dbReference>
<evidence type="ECO:0000313" key="7">
    <source>
        <dbReference type="EMBL" id="CAK68335.1"/>
    </source>
</evidence>
<feature type="compositionally biased region" description="Low complexity" evidence="3">
    <location>
        <begin position="687"/>
        <end position="702"/>
    </location>
</feature>
<dbReference type="OrthoDB" id="60033at2759"/>
<dbReference type="InterPro" id="IPR050956">
    <property type="entry name" value="2C_system_His_kinase"/>
</dbReference>
<dbReference type="InterPro" id="IPR005467">
    <property type="entry name" value="His_kinase_dom"/>
</dbReference>
<reference evidence="7 8" key="1">
    <citation type="journal article" date="2006" name="Nature">
        <title>Global trends of whole-genome duplications revealed by the ciliate Paramecium tetraurelia.</title>
        <authorList>
            <consortium name="Genoscope"/>
            <person name="Aury J.-M."/>
            <person name="Jaillon O."/>
            <person name="Duret L."/>
            <person name="Noel B."/>
            <person name="Jubin C."/>
            <person name="Porcel B.M."/>
            <person name="Segurens B."/>
            <person name="Daubin V."/>
            <person name="Anthouard V."/>
            <person name="Aiach N."/>
            <person name="Arnaiz O."/>
            <person name="Billaut A."/>
            <person name="Beisson J."/>
            <person name="Blanc I."/>
            <person name="Bouhouche K."/>
            <person name="Camara F."/>
            <person name="Duharcourt S."/>
            <person name="Guigo R."/>
            <person name="Gogendeau D."/>
            <person name="Katinka M."/>
            <person name="Keller A.-M."/>
            <person name="Kissmehl R."/>
            <person name="Klotz C."/>
            <person name="Koll F."/>
            <person name="Le Moue A."/>
            <person name="Lepere C."/>
            <person name="Malinsky S."/>
            <person name="Nowacki M."/>
            <person name="Nowak J.K."/>
            <person name="Plattner H."/>
            <person name="Poulain J."/>
            <person name="Ruiz F."/>
            <person name="Serrano V."/>
            <person name="Zagulski M."/>
            <person name="Dessen P."/>
            <person name="Betermier M."/>
            <person name="Weissenbach J."/>
            <person name="Scarpelli C."/>
            <person name="Schachter V."/>
            <person name="Sperling L."/>
            <person name="Meyer E."/>
            <person name="Cohen J."/>
            <person name="Wincker P."/>
        </authorList>
    </citation>
    <scope>NUCLEOTIDE SEQUENCE [LARGE SCALE GENOMIC DNA]</scope>
    <source>
        <strain evidence="7 8">Stock d4-2</strain>
    </source>
</reference>
<dbReference type="Proteomes" id="UP000000600">
    <property type="component" value="Unassembled WGS sequence"/>
</dbReference>
<sequence length="887" mass="101979">MNKKSPAKDIFLYKTLFLLAIQMILNICLINELTEMKSSLIVIILKIILDIISCSFLYLLKNKLTHNIMLNIIFVNRILEIVVISIIQLPSGIYLSIQMMYSLDIKTDQCMAKIALLANISGKLSLILSVCLIQIDALTFVCSLTLISLDILRFIQYQQKYQSKTHYLQLQLNEKQSPSEYSKTSDNIWRQRIQDMNVQVLILSYSNLCVKYINQCFMELFRCTMEEELQKIILQELNFQIPQQYTEIFKSASLQMKKLRDKQRDPSCREFKNLESTKQVITIQTKTLEQILEEYKQGIYESLIQASRNKALDISCTLKLQNCNPISLSGQIISDNQEITIFLNDISKQTELSQQKIKDDFKSKIIESFSHEMKTPLNSAKNLIESAISESQIDNTIKNQYLHPAFNSLKLQSYIINDIIDFSNYYANSLHLQTKDFTFKELINEISGLFQQQFEMKNMGLKIVMVKNSFLTFNTDYNRLIQIIVNLLANSLKFSYSGNVVVRFKSLEQNILKISIKDQGIGIEQEKLDRIQKTLSQFQETSDFIYNKNWHGFGLLISSILLTKLSNNANKQLLQIKSKGKSLGTKVIILVEDQNKVEDQNRGYSIMISRKSVRFGTKINSQNKIQIGTVIVTSVKPVSNFQNNDVVTPQFKTIELQTDMISIDKSSDFFPLNNKLKELRSSDPKLISDLNDSQSSDQSENIKFGQLGQSNDPPSIQQQFKDVKSSRSSRSQVFSIKQLKLLEDQESQQNLLNFAQKKKCQCRRILSVDDEIFNQHSLCMLLQKLDFEAFNGQQAIDKLNQLKKCCDNCQLLDVILMDYQMPILNGIETTKIILEMIEAKKIPFINIIGLTAFTSESDIVNCLDAGMTYVLSKPLNLKDFKDLLSNL</sequence>
<dbReference type="AlphaFoldDB" id="A0CC18"/>
<dbReference type="CDD" id="cd17546">
    <property type="entry name" value="REC_hyHK_CKI1_RcsC-like"/>
    <property type="match status" value="1"/>
</dbReference>
<gene>
    <name evidence="7" type="ORF">GSPATT00037119001</name>
</gene>
<dbReference type="CDD" id="cd00082">
    <property type="entry name" value="HisKA"/>
    <property type="match status" value="1"/>
</dbReference>
<dbReference type="Pfam" id="PF00072">
    <property type="entry name" value="Response_reg"/>
    <property type="match status" value="1"/>
</dbReference>
<dbReference type="Gene3D" id="3.30.565.10">
    <property type="entry name" value="Histidine kinase-like ATPase, C-terminal domain"/>
    <property type="match status" value="1"/>
</dbReference>
<dbReference type="InterPro" id="IPR011006">
    <property type="entry name" value="CheY-like_superfamily"/>
</dbReference>
<evidence type="ECO:0008006" key="9">
    <source>
        <dbReference type="Google" id="ProtNLM"/>
    </source>
</evidence>
<keyword evidence="4" id="KW-1133">Transmembrane helix</keyword>
<feature type="region of interest" description="Disordered" evidence="3">
    <location>
        <begin position="687"/>
        <end position="717"/>
    </location>
</feature>
<dbReference type="InterPro" id="IPR001789">
    <property type="entry name" value="Sig_transdc_resp-reg_receiver"/>
</dbReference>
<dbReference type="SMART" id="SM00387">
    <property type="entry name" value="HATPase_c"/>
    <property type="match status" value="1"/>
</dbReference>
<dbReference type="PANTHER" id="PTHR43719:SF28">
    <property type="entry name" value="PEROXIDE STRESS-ACTIVATED HISTIDINE KINASE MAK1-RELATED"/>
    <property type="match status" value="1"/>
</dbReference>
<feature type="transmembrane region" description="Helical" evidence="4">
    <location>
        <begin position="72"/>
        <end position="97"/>
    </location>
</feature>
<accession>A0CC18</accession>
<evidence type="ECO:0000256" key="1">
    <source>
        <dbReference type="ARBA" id="ARBA00022553"/>
    </source>
</evidence>
<dbReference type="SUPFAM" id="SSF55874">
    <property type="entry name" value="ATPase domain of HSP90 chaperone/DNA topoisomerase II/histidine kinase"/>
    <property type="match status" value="1"/>
</dbReference>
<feature type="transmembrane region" description="Helical" evidence="4">
    <location>
        <begin position="12"/>
        <end position="33"/>
    </location>
</feature>
<dbReference type="KEGG" id="ptm:GSPATT00037119001"/>
<feature type="domain" description="Response regulatory" evidence="6">
    <location>
        <begin position="764"/>
        <end position="887"/>
    </location>
</feature>
<protein>
    <recommendedName>
        <fullName evidence="9">Response regulatory domain-containing protein</fullName>
    </recommendedName>
</protein>
<evidence type="ECO:0000259" key="6">
    <source>
        <dbReference type="PROSITE" id="PS50110"/>
    </source>
</evidence>
<dbReference type="STRING" id="5888.A0CC18"/>
<dbReference type="Gene3D" id="1.10.287.130">
    <property type="match status" value="1"/>
</dbReference>
<dbReference type="eggNOG" id="KOG0519">
    <property type="taxonomic scope" value="Eukaryota"/>
</dbReference>
<feature type="domain" description="Histidine kinase" evidence="5">
    <location>
        <begin position="368"/>
        <end position="595"/>
    </location>
</feature>
<dbReference type="InterPro" id="IPR036097">
    <property type="entry name" value="HisK_dim/P_sf"/>
</dbReference>
<keyword evidence="4" id="KW-0472">Membrane</keyword>